<comment type="caution">
    <text evidence="2">The sequence shown here is derived from an EMBL/GenBank/DDBJ whole genome shotgun (WGS) entry which is preliminary data.</text>
</comment>
<keyword evidence="1" id="KW-0732">Signal</keyword>
<accession>A0A5R9F784</accession>
<gene>
    <name evidence="2" type="ORF">FCL54_06570</name>
</gene>
<dbReference type="AlphaFoldDB" id="A0A5R9F784"/>
<evidence type="ECO:0000313" key="2">
    <source>
        <dbReference type="EMBL" id="TLS38196.1"/>
    </source>
</evidence>
<dbReference type="PROSITE" id="PS51257">
    <property type="entry name" value="PROKAR_LIPOPROTEIN"/>
    <property type="match status" value="1"/>
</dbReference>
<dbReference type="RefSeq" id="WP_138124489.1">
    <property type="nucleotide sequence ID" value="NZ_SWLG01000004.1"/>
</dbReference>
<evidence type="ECO:0000313" key="3">
    <source>
        <dbReference type="Proteomes" id="UP000308230"/>
    </source>
</evidence>
<proteinExistence type="predicted"/>
<evidence type="ECO:0008006" key="4">
    <source>
        <dbReference type="Google" id="ProtNLM"/>
    </source>
</evidence>
<reference evidence="2 3" key="1">
    <citation type="submission" date="2019-04" db="EMBL/GenBank/DDBJ databases">
        <title>Bacillus caeni sp. nov., a bacterium isolated from mangrove sediment.</title>
        <authorList>
            <person name="Huang H."/>
            <person name="Mo K."/>
            <person name="Hu Y."/>
        </authorList>
    </citation>
    <scope>NUCLEOTIDE SEQUENCE [LARGE SCALE GENOMIC DNA]</scope>
    <source>
        <strain evidence="2 3">HB172195</strain>
    </source>
</reference>
<sequence>MGRPLFILICLLILGGCALDQGNTDSDPERMPATFQEALLEARINKENVIYEHRDKNAGYVLYKKDEEIGISHFRNTDQGWSSTGSSSGSVTDDKPLSFIGSTWLLGQNAPEANGTYQTVFYGEVLDHDIGKVNVSFGEALEEAQILTHRQKRYWLISKKGDASKNKVIVEAYSNSGKKIFISESDDNSSSD</sequence>
<feature type="chain" id="PRO_5039673785" description="Lipoprotein" evidence="1">
    <location>
        <begin position="21"/>
        <end position="192"/>
    </location>
</feature>
<dbReference type="Proteomes" id="UP000308230">
    <property type="component" value="Unassembled WGS sequence"/>
</dbReference>
<name>A0A5R9F784_9BACL</name>
<protein>
    <recommendedName>
        <fullName evidence="4">Lipoprotein</fullName>
    </recommendedName>
</protein>
<keyword evidence="3" id="KW-1185">Reference proteome</keyword>
<organism evidence="2 3">
    <name type="scientific">Exobacillus caeni</name>
    <dbReference type="NCBI Taxonomy" id="2574798"/>
    <lineage>
        <taxon>Bacteria</taxon>
        <taxon>Bacillati</taxon>
        <taxon>Bacillota</taxon>
        <taxon>Bacilli</taxon>
        <taxon>Bacillales</taxon>
        <taxon>Guptibacillaceae</taxon>
        <taxon>Exobacillus</taxon>
    </lineage>
</organism>
<dbReference type="EMBL" id="SWLG01000004">
    <property type="protein sequence ID" value="TLS38196.1"/>
    <property type="molecule type" value="Genomic_DNA"/>
</dbReference>
<evidence type="ECO:0000256" key="1">
    <source>
        <dbReference type="SAM" id="SignalP"/>
    </source>
</evidence>
<feature type="signal peptide" evidence="1">
    <location>
        <begin position="1"/>
        <end position="20"/>
    </location>
</feature>